<reference evidence="2" key="1">
    <citation type="submission" date="2020-04" db="EMBL/GenBank/DDBJ databases">
        <title>Genome Assembly and Annotation of Botryosphaeria dothidea sdau 11-99, a Latent Pathogen of Apple Fruit Ring Rot in China.</title>
        <authorList>
            <person name="Yu C."/>
            <person name="Diao Y."/>
            <person name="Lu Q."/>
            <person name="Zhao J."/>
            <person name="Cui S."/>
            <person name="Peng C."/>
            <person name="He B."/>
            <person name="Liu H."/>
        </authorList>
    </citation>
    <scope>NUCLEOTIDE SEQUENCE [LARGE SCALE GENOMIC DNA]</scope>
    <source>
        <strain evidence="2">Sdau11-99</strain>
    </source>
</reference>
<feature type="compositionally biased region" description="Low complexity" evidence="1">
    <location>
        <begin position="209"/>
        <end position="225"/>
    </location>
</feature>
<feature type="region of interest" description="Disordered" evidence="1">
    <location>
        <begin position="304"/>
        <end position="329"/>
    </location>
</feature>
<dbReference type="PANTHER" id="PTHR36182:SF1">
    <property type="entry name" value="PROTEIN, PUTATIVE (AFU_ORTHOLOGUE AFUA_6G10930)-RELATED"/>
    <property type="match status" value="1"/>
</dbReference>
<feature type="compositionally biased region" description="Polar residues" evidence="1">
    <location>
        <begin position="306"/>
        <end position="324"/>
    </location>
</feature>
<comment type="caution">
    <text evidence="2">The sequence shown here is derived from an EMBL/GenBank/DDBJ whole genome shotgun (WGS) entry which is preliminary data.</text>
</comment>
<feature type="compositionally biased region" description="Polar residues" evidence="1">
    <location>
        <begin position="226"/>
        <end position="237"/>
    </location>
</feature>
<feature type="compositionally biased region" description="Low complexity" evidence="1">
    <location>
        <begin position="498"/>
        <end position="511"/>
    </location>
</feature>
<sequence length="658" mass="67181">MEMETPKPWDAPTAANAADRDYNIKSPLSPDGSDFPCKGLDQAQGSLPTSATWKAGQTYNTTIDGTANHSGGSCQLSLSYDNGKTWKVIKSMIGGCPTQGTNSFEFTIPMTAPSGTALFAWSWINHTGNREFYMNCAVVTIQGQQDGSLCMLPNLYVANLKGINSCVSPEGTDTMYPHPGSDVVFGDGMSASSPVTGGSNCEIPAPVCSDSGSSGSSQSSAPSSSRTANKPASSGPASRNGPGPQGSGIAQVEITANTAGPEFTSSVEEYIASVIGATAAAATGAEGATLTSLTESYIDSVLEQGTDASSPTPASFPNDIGSTVTPAASSETSTLSLTATLFRTSTVKTAGTLSPNVTAVEDTASLITSYIESVLSATPQPSSNDAVSSNLTSPLSISSALVNVFGEATALPLDSPIVGSSSSCPPRPVVTLVTTAPPPAATCTAPVVACNCAPGDYCRPVNDCTTRCAGAESTSPASSWTTVVVSSGIDTSLTRSSITTSSFSSTPRSSSLPPPVPSSSSAPRLPYVPDPNIALYLPCTPGNFLCKSASAFFTCDQPAPANVSALATNGWAWGWERPVADGMMCLPFERVSNATEKSPSVRDDRYVRARPNGDCSKDGSVDCVDGGKGFWVCDHGGWVDMGAVANGTLCVGGGIVRA</sequence>
<gene>
    <name evidence="2" type="ORF">GTA08_BOTSDO00472</name>
</gene>
<keyword evidence="3" id="KW-1185">Reference proteome</keyword>
<dbReference type="AlphaFoldDB" id="A0A8H4N6Z3"/>
<dbReference type="Gene3D" id="2.70.50.70">
    <property type="match status" value="1"/>
</dbReference>
<organism evidence="2 3">
    <name type="scientific">Botryosphaeria dothidea</name>
    <dbReference type="NCBI Taxonomy" id="55169"/>
    <lineage>
        <taxon>Eukaryota</taxon>
        <taxon>Fungi</taxon>
        <taxon>Dikarya</taxon>
        <taxon>Ascomycota</taxon>
        <taxon>Pezizomycotina</taxon>
        <taxon>Dothideomycetes</taxon>
        <taxon>Dothideomycetes incertae sedis</taxon>
        <taxon>Botryosphaeriales</taxon>
        <taxon>Botryosphaeriaceae</taxon>
        <taxon>Botryosphaeria</taxon>
    </lineage>
</organism>
<evidence type="ECO:0000256" key="1">
    <source>
        <dbReference type="SAM" id="MobiDB-lite"/>
    </source>
</evidence>
<evidence type="ECO:0000313" key="3">
    <source>
        <dbReference type="Proteomes" id="UP000572817"/>
    </source>
</evidence>
<dbReference type="OrthoDB" id="2342176at2759"/>
<dbReference type="PANTHER" id="PTHR36182">
    <property type="entry name" value="PROTEIN, PUTATIVE (AFU_ORTHOLOGUE AFUA_6G10930)-RELATED"/>
    <property type="match status" value="1"/>
</dbReference>
<accession>A0A8H4N6Z3</accession>
<dbReference type="EMBL" id="WWBZ02000001">
    <property type="protein sequence ID" value="KAF4313584.1"/>
    <property type="molecule type" value="Genomic_DNA"/>
</dbReference>
<protein>
    <submittedName>
        <fullName evidence="2">Extracellular protein</fullName>
    </submittedName>
</protein>
<feature type="region of interest" description="Disordered" evidence="1">
    <location>
        <begin position="498"/>
        <end position="524"/>
    </location>
</feature>
<proteinExistence type="predicted"/>
<dbReference type="Proteomes" id="UP000572817">
    <property type="component" value="Unassembled WGS sequence"/>
</dbReference>
<name>A0A8H4N6Z3_9PEZI</name>
<evidence type="ECO:0000313" key="2">
    <source>
        <dbReference type="EMBL" id="KAF4313584.1"/>
    </source>
</evidence>
<feature type="region of interest" description="Disordered" evidence="1">
    <location>
        <begin position="1"/>
        <end position="27"/>
    </location>
</feature>
<feature type="region of interest" description="Disordered" evidence="1">
    <location>
        <begin position="195"/>
        <end position="249"/>
    </location>
</feature>